<protein>
    <submittedName>
        <fullName evidence="1">Uncharacterized protein</fullName>
    </submittedName>
</protein>
<name>A0ABD0JSR3_9CAEN</name>
<evidence type="ECO:0000313" key="1">
    <source>
        <dbReference type="EMBL" id="KAK7477811.1"/>
    </source>
</evidence>
<proteinExistence type="predicted"/>
<gene>
    <name evidence="1" type="ORF">BaRGS_00030994</name>
</gene>
<dbReference type="AlphaFoldDB" id="A0ABD0JSR3"/>
<reference evidence="1 2" key="1">
    <citation type="journal article" date="2023" name="Sci. Data">
        <title>Genome assembly of the Korean intertidal mud-creeper Batillaria attramentaria.</title>
        <authorList>
            <person name="Patra A.K."/>
            <person name="Ho P.T."/>
            <person name="Jun S."/>
            <person name="Lee S.J."/>
            <person name="Kim Y."/>
            <person name="Won Y.J."/>
        </authorList>
    </citation>
    <scope>NUCLEOTIDE SEQUENCE [LARGE SCALE GENOMIC DNA]</scope>
    <source>
        <strain evidence="1">Wonlab-2016</strain>
    </source>
</reference>
<sequence>MTDVNSTGDCFSKLCGEVCPLPHPTGRSPGDPGLALVPSSSLVTSGSISHASGAPLALHLNVCQPAAAPHPGGWRERQVVSCLHWKTSTSRFCPWLQSTWGYVRNFMSYPPATMRHMSQFKM</sequence>
<organism evidence="1 2">
    <name type="scientific">Batillaria attramentaria</name>
    <dbReference type="NCBI Taxonomy" id="370345"/>
    <lineage>
        <taxon>Eukaryota</taxon>
        <taxon>Metazoa</taxon>
        <taxon>Spiralia</taxon>
        <taxon>Lophotrochozoa</taxon>
        <taxon>Mollusca</taxon>
        <taxon>Gastropoda</taxon>
        <taxon>Caenogastropoda</taxon>
        <taxon>Sorbeoconcha</taxon>
        <taxon>Cerithioidea</taxon>
        <taxon>Batillariidae</taxon>
        <taxon>Batillaria</taxon>
    </lineage>
</organism>
<evidence type="ECO:0000313" key="2">
    <source>
        <dbReference type="Proteomes" id="UP001519460"/>
    </source>
</evidence>
<dbReference type="EMBL" id="JACVVK020000341">
    <property type="protein sequence ID" value="KAK7477811.1"/>
    <property type="molecule type" value="Genomic_DNA"/>
</dbReference>
<accession>A0ABD0JSR3</accession>
<comment type="caution">
    <text evidence="1">The sequence shown here is derived from an EMBL/GenBank/DDBJ whole genome shotgun (WGS) entry which is preliminary data.</text>
</comment>
<dbReference type="Proteomes" id="UP001519460">
    <property type="component" value="Unassembled WGS sequence"/>
</dbReference>
<keyword evidence="2" id="KW-1185">Reference proteome</keyword>